<dbReference type="GO" id="GO:0016787">
    <property type="term" value="F:hydrolase activity"/>
    <property type="evidence" value="ECO:0007669"/>
    <property type="project" value="UniProtKB-KW"/>
</dbReference>
<dbReference type="PANTHER" id="PTHR48081:SF8">
    <property type="entry name" value="ALPHA_BETA HYDROLASE FOLD-3 DOMAIN-CONTAINING PROTEIN-RELATED"/>
    <property type="match status" value="1"/>
</dbReference>
<dbReference type="STRING" id="658457.SAMN05216601_102366"/>
<proteinExistence type="inferred from homology"/>
<keyword evidence="2" id="KW-0378">Hydrolase</keyword>
<dbReference type="PANTHER" id="PTHR48081">
    <property type="entry name" value="AB HYDROLASE SUPERFAMILY PROTEIN C4A8.06C"/>
    <property type="match status" value="1"/>
</dbReference>
<name>A0A1I5KBU1_9GAMM</name>
<reference evidence="4 5" key="1">
    <citation type="submission" date="2016-10" db="EMBL/GenBank/DDBJ databases">
        <authorList>
            <person name="de Groot N.N."/>
        </authorList>
    </citation>
    <scope>NUCLEOTIDE SEQUENCE [LARGE SCALE GENOMIC DNA]</scope>
    <source>
        <strain evidence="4 5">CCUG 59231</strain>
    </source>
</reference>
<comment type="similarity">
    <text evidence="1">Belongs to the 'GDXG' lipolytic enzyme family.</text>
</comment>
<evidence type="ECO:0000313" key="5">
    <source>
        <dbReference type="Proteomes" id="UP000182400"/>
    </source>
</evidence>
<dbReference type="OrthoDB" id="9806180at2"/>
<dbReference type="SUPFAM" id="SSF53474">
    <property type="entry name" value="alpha/beta-Hydrolases"/>
    <property type="match status" value="1"/>
</dbReference>
<organism evidence="4 5">
    <name type="scientific">Ectopseudomonas composti</name>
    <dbReference type="NCBI Taxonomy" id="658457"/>
    <lineage>
        <taxon>Bacteria</taxon>
        <taxon>Pseudomonadati</taxon>
        <taxon>Pseudomonadota</taxon>
        <taxon>Gammaproteobacteria</taxon>
        <taxon>Pseudomonadales</taxon>
        <taxon>Pseudomonadaceae</taxon>
        <taxon>Ectopseudomonas</taxon>
    </lineage>
</organism>
<accession>A0A1I5KBU1</accession>
<sequence length="322" mass="34981">MNVALSTAPGELHAEIAAYLDMVDEGRRAGRPAPHELPVAQARIEFEVASRSLPPFAPACTVEQISLPVRHGQLAARLYRPVLANATLPVLIYLHGGGYCIGSLDSHDAVCRQLTVSAQCAVLALDYRLAPEHPFPAALEDVRDTWNWLQEGGLALGLDPARVALGGDSAGATLASVICAELAATQGAKPCAQLLFYPAVDARQASESHELFAEGYLLESATLAWFYQHYVPQPAQRCDWRCSPLLAEGQLRGSAPALLLIAEFDPLLDEGLAYAKHLREQGVVVESRLCRGMTHDFLRMAGLVPEVLEYYAQTAAFLRRCW</sequence>
<evidence type="ECO:0000256" key="1">
    <source>
        <dbReference type="ARBA" id="ARBA00010515"/>
    </source>
</evidence>
<dbReference type="InterPro" id="IPR029058">
    <property type="entry name" value="AB_hydrolase_fold"/>
</dbReference>
<dbReference type="EMBL" id="FOWP01000002">
    <property type="protein sequence ID" value="SFO82542.1"/>
    <property type="molecule type" value="Genomic_DNA"/>
</dbReference>
<evidence type="ECO:0000313" key="4">
    <source>
        <dbReference type="EMBL" id="SFO82542.1"/>
    </source>
</evidence>
<dbReference type="PROSITE" id="PS01173">
    <property type="entry name" value="LIPASE_GDXG_HIS"/>
    <property type="match status" value="1"/>
</dbReference>
<dbReference type="Pfam" id="PF07859">
    <property type="entry name" value="Abhydrolase_3"/>
    <property type="match status" value="1"/>
</dbReference>
<dbReference type="RefSeq" id="WP_074937290.1">
    <property type="nucleotide sequence ID" value="NZ_FOWP01000002.1"/>
</dbReference>
<dbReference type="AlphaFoldDB" id="A0A1I5KBU1"/>
<dbReference type="InterPro" id="IPR013094">
    <property type="entry name" value="AB_hydrolase_3"/>
</dbReference>
<evidence type="ECO:0000256" key="2">
    <source>
        <dbReference type="ARBA" id="ARBA00022801"/>
    </source>
</evidence>
<feature type="domain" description="Alpha/beta hydrolase fold-3" evidence="3">
    <location>
        <begin position="91"/>
        <end position="298"/>
    </location>
</feature>
<dbReference type="Proteomes" id="UP000182400">
    <property type="component" value="Unassembled WGS sequence"/>
</dbReference>
<dbReference type="Gene3D" id="3.40.50.1820">
    <property type="entry name" value="alpha/beta hydrolase"/>
    <property type="match status" value="1"/>
</dbReference>
<dbReference type="InterPro" id="IPR050300">
    <property type="entry name" value="GDXG_lipolytic_enzyme"/>
</dbReference>
<protein>
    <submittedName>
        <fullName evidence="4">Acetyl esterase</fullName>
    </submittedName>
</protein>
<evidence type="ECO:0000259" key="3">
    <source>
        <dbReference type="Pfam" id="PF07859"/>
    </source>
</evidence>
<dbReference type="InterPro" id="IPR002168">
    <property type="entry name" value="Lipase_GDXG_HIS_AS"/>
</dbReference>
<gene>
    <name evidence="4" type="ORF">SAMN05216601_102366</name>
</gene>